<keyword evidence="3 5" id="KW-0548">Nucleotidyltransferase</keyword>
<dbReference type="InterPro" id="IPR005551">
    <property type="entry name" value="CitX"/>
</dbReference>
<evidence type="ECO:0000313" key="5">
    <source>
        <dbReference type="EMBL" id="HJG36241.1"/>
    </source>
</evidence>
<evidence type="ECO:0000256" key="3">
    <source>
        <dbReference type="ARBA" id="ARBA00022695"/>
    </source>
</evidence>
<accession>A0A921LSJ9</accession>
<protein>
    <recommendedName>
        <fullName evidence="1">citrate lyase holo-[acyl-carrier protein] synthase</fullName>
        <ecNumber evidence="1">2.7.7.61</ecNumber>
    </recommendedName>
</protein>
<dbReference type="AlphaFoldDB" id="A0A921LSJ9"/>
<dbReference type="Pfam" id="PF03802">
    <property type="entry name" value="CitX"/>
    <property type="match status" value="1"/>
</dbReference>
<dbReference type="NCBIfam" id="TIGR03124">
    <property type="entry name" value="citrate_citX"/>
    <property type="match status" value="1"/>
</dbReference>
<proteinExistence type="predicted"/>
<dbReference type="EC" id="2.7.7.61" evidence="1"/>
<dbReference type="GO" id="GO:0016829">
    <property type="term" value="F:lyase activity"/>
    <property type="evidence" value="ECO:0007669"/>
    <property type="project" value="UniProtKB-KW"/>
</dbReference>
<dbReference type="NCBIfam" id="NF002383">
    <property type="entry name" value="PRK01392.1"/>
    <property type="match status" value="1"/>
</dbReference>
<sequence>MACESGHLVSLPDGYAAVVFQGPEVALPDMLAARERRVDSLRAMLAAARQNEALLCLTLSIPGPVKTSPVLERVFDELVCAAESELADVAVRERCRTNDATGPEYYALVELPAHELKLRMVGIEEGHPLGRLGDLDVLARADDMPGQAAVNSISRRDLGLPLRRCLICGGEAKACARSRAHTVEEMQARIATIIEQGGYSQP</sequence>
<organism evidence="5 6">
    <name type="scientific">Enorma phocaeensis</name>
    <dbReference type="NCBI Taxonomy" id="1871019"/>
    <lineage>
        <taxon>Bacteria</taxon>
        <taxon>Bacillati</taxon>
        <taxon>Actinomycetota</taxon>
        <taxon>Coriobacteriia</taxon>
        <taxon>Coriobacteriales</taxon>
        <taxon>Coriobacteriaceae</taxon>
        <taxon>Enorma</taxon>
    </lineage>
</organism>
<reference evidence="5" key="1">
    <citation type="journal article" date="2021" name="PeerJ">
        <title>Extensive microbial diversity within the chicken gut microbiome revealed by metagenomics and culture.</title>
        <authorList>
            <person name="Gilroy R."/>
            <person name="Ravi A."/>
            <person name="Getino M."/>
            <person name="Pursley I."/>
            <person name="Horton D.L."/>
            <person name="Alikhan N.F."/>
            <person name="Baker D."/>
            <person name="Gharbi K."/>
            <person name="Hall N."/>
            <person name="Watson M."/>
            <person name="Adriaenssens E.M."/>
            <person name="Foster-Nyarko E."/>
            <person name="Jarju S."/>
            <person name="Secka A."/>
            <person name="Antonio M."/>
            <person name="Oren A."/>
            <person name="Chaudhuri R.R."/>
            <person name="La Ragione R."/>
            <person name="Hildebrand F."/>
            <person name="Pallen M.J."/>
        </authorList>
    </citation>
    <scope>NUCLEOTIDE SEQUENCE</scope>
    <source>
        <strain evidence="5">ChiHjej13B12-9602</strain>
    </source>
</reference>
<dbReference type="GO" id="GO:0050519">
    <property type="term" value="F:holo-citrate lyase synthase activity"/>
    <property type="evidence" value="ECO:0007669"/>
    <property type="project" value="UniProtKB-EC"/>
</dbReference>
<dbReference type="EMBL" id="DYUZ01000001">
    <property type="protein sequence ID" value="HJG36241.1"/>
    <property type="molecule type" value="Genomic_DNA"/>
</dbReference>
<comment type="catalytic activity">
    <reaction evidence="4">
        <text>apo-[citrate lyase ACP] + 2'-(5''-triphospho-alpha-D-ribosyl)-3'-dephospho-CoA = holo-[citrate lyase ACP] + diphosphate</text>
        <dbReference type="Rhea" id="RHEA:16333"/>
        <dbReference type="Rhea" id="RHEA-COMP:10157"/>
        <dbReference type="Rhea" id="RHEA-COMP:10158"/>
        <dbReference type="ChEBI" id="CHEBI:29999"/>
        <dbReference type="ChEBI" id="CHEBI:33019"/>
        <dbReference type="ChEBI" id="CHEBI:61378"/>
        <dbReference type="ChEBI" id="CHEBI:82683"/>
        <dbReference type="EC" id="2.7.7.61"/>
    </reaction>
</comment>
<comment type="caution">
    <text evidence="5">The sequence shown here is derived from an EMBL/GenBank/DDBJ whole genome shotgun (WGS) entry which is preliminary data.</text>
</comment>
<gene>
    <name evidence="5" type="primary">citX</name>
    <name evidence="5" type="ORF">K8V70_00010</name>
</gene>
<evidence type="ECO:0000256" key="1">
    <source>
        <dbReference type="ARBA" id="ARBA00012524"/>
    </source>
</evidence>
<evidence type="ECO:0000313" key="6">
    <source>
        <dbReference type="Proteomes" id="UP000753256"/>
    </source>
</evidence>
<evidence type="ECO:0000256" key="4">
    <source>
        <dbReference type="ARBA" id="ARBA00048574"/>
    </source>
</evidence>
<dbReference type="Proteomes" id="UP000753256">
    <property type="component" value="Unassembled WGS sequence"/>
</dbReference>
<reference evidence="5" key="2">
    <citation type="submission" date="2021-09" db="EMBL/GenBank/DDBJ databases">
        <authorList>
            <person name="Gilroy R."/>
        </authorList>
    </citation>
    <scope>NUCLEOTIDE SEQUENCE</scope>
    <source>
        <strain evidence="5">ChiHjej13B12-9602</strain>
    </source>
</reference>
<evidence type="ECO:0000256" key="2">
    <source>
        <dbReference type="ARBA" id="ARBA00022679"/>
    </source>
</evidence>
<keyword evidence="2 5" id="KW-0808">Transferase</keyword>
<keyword evidence="5" id="KW-0456">Lyase</keyword>
<name>A0A921LSJ9_9ACTN</name>
<dbReference type="RefSeq" id="WP_273188305.1">
    <property type="nucleotide sequence ID" value="NZ_DYUZ01000001.1"/>
</dbReference>
<dbReference type="GO" id="GO:0051191">
    <property type="term" value="P:prosthetic group biosynthetic process"/>
    <property type="evidence" value="ECO:0007669"/>
    <property type="project" value="InterPro"/>
</dbReference>